<accession>A0A7R9MC60</accession>
<gene>
    <name evidence="7" type="ORF">ONB1V03_LOCUS13039</name>
</gene>
<feature type="transmembrane region" description="Helical" evidence="6">
    <location>
        <begin position="99"/>
        <end position="120"/>
    </location>
</feature>
<dbReference type="Proteomes" id="UP000728032">
    <property type="component" value="Unassembled WGS sequence"/>
</dbReference>
<dbReference type="EMBL" id="OC925878">
    <property type="protein sequence ID" value="CAD7656402.1"/>
    <property type="molecule type" value="Genomic_DNA"/>
</dbReference>
<evidence type="ECO:0000256" key="4">
    <source>
        <dbReference type="ARBA" id="ARBA00022989"/>
    </source>
</evidence>
<evidence type="ECO:0000313" key="7">
    <source>
        <dbReference type="EMBL" id="CAD7656402.1"/>
    </source>
</evidence>
<feature type="transmembrane region" description="Helical" evidence="6">
    <location>
        <begin position="27"/>
        <end position="47"/>
    </location>
</feature>
<feature type="transmembrane region" description="Helical" evidence="6">
    <location>
        <begin position="59"/>
        <end position="78"/>
    </location>
</feature>
<reference evidence="7" key="1">
    <citation type="submission" date="2020-11" db="EMBL/GenBank/DDBJ databases">
        <authorList>
            <person name="Tran Van P."/>
        </authorList>
    </citation>
    <scope>NUCLEOTIDE SEQUENCE</scope>
</reference>
<evidence type="ECO:0000256" key="3">
    <source>
        <dbReference type="ARBA" id="ARBA00022692"/>
    </source>
</evidence>
<keyword evidence="4 6" id="KW-1133">Transmembrane helix</keyword>
<name>A0A7R9MC60_9ACAR</name>
<keyword evidence="5 6" id="KW-0472">Membrane</keyword>
<dbReference type="GO" id="GO:0016020">
    <property type="term" value="C:membrane"/>
    <property type="evidence" value="ECO:0007669"/>
    <property type="project" value="UniProtKB-SubCell"/>
</dbReference>
<dbReference type="OrthoDB" id="268928at2759"/>
<keyword evidence="3 6" id="KW-0812">Transmembrane</keyword>
<evidence type="ECO:0000256" key="2">
    <source>
        <dbReference type="ARBA" id="ARBA00005335"/>
    </source>
</evidence>
<comment type="similarity">
    <text evidence="2">Belongs to the UPF0220 family.</text>
</comment>
<evidence type="ECO:0000256" key="1">
    <source>
        <dbReference type="ARBA" id="ARBA00004141"/>
    </source>
</evidence>
<protein>
    <recommendedName>
        <fullName evidence="9">Transmembrane protein 50A</fullName>
    </recommendedName>
</protein>
<evidence type="ECO:0000313" key="8">
    <source>
        <dbReference type="Proteomes" id="UP000728032"/>
    </source>
</evidence>
<proteinExistence type="inferred from homology"/>
<keyword evidence="8" id="KW-1185">Reference proteome</keyword>
<dbReference type="Pfam" id="PF05255">
    <property type="entry name" value="UPF0220"/>
    <property type="match status" value="1"/>
</dbReference>
<evidence type="ECO:0008006" key="9">
    <source>
        <dbReference type="Google" id="ProtNLM"/>
    </source>
</evidence>
<organism evidence="7">
    <name type="scientific">Oppiella nova</name>
    <dbReference type="NCBI Taxonomy" id="334625"/>
    <lineage>
        <taxon>Eukaryota</taxon>
        <taxon>Metazoa</taxon>
        <taxon>Ecdysozoa</taxon>
        <taxon>Arthropoda</taxon>
        <taxon>Chelicerata</taxon>
        <taxon>Arachnida</taxon>
        <taxon>Acari</taxon>
        <taxon>Acariformes</taxon>
        <taxon>Sarcoptiformes</taxon>
        <taxon>Oribatida</taxon>
        <taxon>Brachypylina</taxon>
        <taxon>Oppioidea</taxon>
        <taxon>Oppiidae</taxon>
        <taxon>Oppiella</taxon>
    </lineage>
</organism>
<dbReference type="EMBL" id="CAJPVJ010011053">
    <property type="protein sequence ID" value="CAG2173589.1"/>
    <property type="molecule type" value="Genomic_DNA"/>
</dbReference>
<sequence>MAWREDMDVVVEKFKGLFDFSEKRNEWASFGSGLLFFTGWWLIFDVAARYPESGYFNHTYYICGICSTFALIMINTVTNEQIDGHSYSEGCCGPQTARLWLLVGFVMAFVSVIASVWILFENYVQEDAKYKYPGVALFLQNLFIFGASLLMKYGRNEERY</sequence>
<comment type="subcellular location">
    <subcellularLocation>
        <location evidence="1">Membrane</location>
        <topology evidence="1">Multi-pass membrane protein</topology>
    </subcellularLocation>
</comment>
<evidence type="ECO:0000256" key="6">
    <source>
        <dbReference type="SAM" id="Phobius"/>
    </source>
</evidence>
<dbReference type="InterPro" id="IPR007919">
    <property type="entry name" value="UPF0220"/>
</dbReference>
<dbReference type="PANTHER" id="PTHR13180">
    <property type="entry name" value="SMALL MEMBRANE PROTEIN-RELATED"/>
    <property type="match status" value="1"/>
</dbReference>
<evidence type="ECO:0000256" key="5">
    <source>
        <dbReference type="ARBA" id="ARBA00023136"/>
    </source>
</evidence>
<dbReference type="AlphaFoldDB" id="A0A7R9MC60"/>
<feature type="transmembrane region" description="Helical" evidence="6">
    <location>
        <begin position="132"/>
        <end position="151"/>
    </location>
</feature>